<keyword evidence="3 6" id="KW-0812">Transmembrane</keyword>
<sequence>MRAALTGGGLVLAYTAVISSADAITKLIAQGYAAPQLYAISGLIVAAISLAAARRNRARALKTVCPRAMALRALATVVASLCFFHTFRLLPFADVFVFIGLMPIMAALMSGLMLDEHARPAAWAALVAGFVGVLCLMPGGIGAIGAGHLWALGGVVTGTFSLILSRYIGRYESNALAQVFYPNLALGLSMAAALPFVWVPMPMLDLAWVGAYAALLFLARWLLVIALRLLAAYVVTPLLNLQFVWMVALGALAFGEWPAPMTWLGAAIVMVSGLYLIWDQMTPTTREQEELSLRTDP</sequence>
<feature type="transmembrane region" description="Helical" evidence="6">
    <location>
        <begin position="260"/>
        <end position="278"/>
    </location>
</feature>
<keyword evidence="5 6" id="KW-0472">Membrane</keyword>
<dbReference type="OMA" id="NLQFVWM"/>
<feature type="transmembrane region" description="Helical" evidence="6">
    <location>
        <begin position="121"/>
        <end position="141"/>
    </location>
</feature>
<name>A0A850LMB8_9RHOB</name>
<dbReference type="EMBL" id="JABXIY010000051">
    <property type="protein sequence ID" value="NVK98920.1"/>
    <property type="molecule type" value="Genomic_DNA"/>
</dbReference>
<gene>
    <name evidence="8" type="ORF">HW564_18495</name>
</gene>
<dbReference type="AlphaFoldDB" id="A0A850LMB8"/>
<comment type="subcellular location">
    <subcellularLocation>
        <location evidence="1">Membrane</location>
        <topology evidence="1">Multi-pass membrane protein</topology>
    </subcellularLocation>
</comment>
<proteinExistence type="inferred from homology"/>
<feature type="transmembrane region" description="Helical" evidence="6">
    <location>
        <begin position="73"/>
        <end position="90"/>
    </location>
</feature>
<evidence type="ECO:0000256" key="2">
    <source>
        <dbReference type="ARBA" id="ARBA00009853"/>
    </source>
</evidence>
<evidence type="ECO:0000256" key="6">
    <source>
        <dbReference type="SAM" id="Phobius"/>
    </source>
</evidence>
<dbReference type="Proteomes" id="UP000565723">
    <property type="component" value="Unassembled WGS sequence"/>
</dbReference>
<feature type="transmembrane region" description="Helical" evidence="6">
    <location>
        <begin position="96"/>
        <end position="114"/>
    </location>
</feature>
<dbReference type="PANTHER" id="PTHR22911:SF6">
    <property type="entry name" value="SOLUTE CARRIER FAMILY 35 MEMBER G1"/>
    <property type="match status" value="1"/>
</dbReference>
<evidence type="ECO:0000256" key="5">
    <source>
        <dbReference type="ARBA" id="ARBA00023136"/>
    </source>
</evidence>
<organism evidence="8 9">
    <name type="scientific">Ruegeria pomeroyi</name>
    <dbReference type="NCBI Taxonomy" id="89184"/>
    <lineage>
        <taxon>Bacteria</taxon>
        <taxon>Pseudomonadati</taxon>
        <taxon>Pseudomonadota</taxon>
        <taxon>Alphaproteobacteria</taxon>
        <taxon>Rhodobacterales</taxon>
        <taxon>Roseobacteraceae</taxon>
        <taxon>Ruegeria</taxon>
    </lineage>
</organism>
<evidence type="ECO:0000313" key="8">
    <source>
        <dbReference type="EMBL" id="NVK98920.1"/>
    </source>
</evidence>
<dbReference type="InterPro" id="IPR000620">
    <property type="entry name" value="EamA_dom"/>
</dbReference>
<feature type="domain" description="EamA" evidence="7">
    <location>
        <begin position="12"/>
        <end position="136"/>
    </location>
</feature>
<dbReference type="RefSeq" id="WP_011048214.1">
    <property type="nucleotide sequence ID" value="NZ_CP076685.1"/>
</dbReference>
<evidence type="ECO:0000256" key="1">
    <source>
        <dbReference type="ARBA" id="ARBA00004141"/>
    </source>
</evidence>
<evidence type="ECO:0000256" key="3">
    <source>
        <dbReference type="ARBA" id="ARBA00022692"/>
    </source>
</evidence>
<dbReference type="SUPFAM" id="SSF103481">
    <property type="entry name" value="Multidrug resistance efflux transporter EmrE"/>
    <property type="match status" value="2"/>
</dbReference>
<feature type="transmembrane region" description="Helical" evidence="6">
    <location>
        <begin position="206"/>
        <end position="223"/>
    </location>
</feature>
<comment type="similarity">
    <text evidence="2">Belongs to the drug/metabolite transporter (DMT) superfamily. 10 TMS drug/metabolite exporter (DME) (TC 2.A.7.3) family.</text>
</comment>
<dbReference type="Pfam" id="PF00892">
    <property type="entry name" value="EamA"/>
    <property type="match status" value="1"/>
</dbReference>
<dbReference type="InterPro" id="IPR037185">
    <property type="entry name" value="EmrE-like"/>
</dbReference>
<dbReference type="PANTHER" id="PTHR22911">
    <property type="entry name" value="ACYL-MALONYL CONDENSING ENZYME-RELATED"/>
    <property type="match status" value="1"/>
</dbReference>
<evidence type="ECO:0000256" key="4">
    <source>
        <dbReference type="ARBA" id="ARBA00022989"/>
    </source>
</evidence>
<accession>A0A850LMB8</accession>
<keyword evidence="4 6" id="KW-1133">Transmembrane helix</keyword>
<feature type="transmembrane region" description="Helical" evidence="6">
    <location>
        <begin position="180"/>
        <end position="200"/>
    </location>
</feature>
<comment type="caution">
    <text evidence="8">The sequence shown here is derived from an EMBL/GenBank/DDBJ whole genome shotgun (WGS) entry which is preliminary data.</text>
</comment>
<dbReference type="GO" id="GO:0016020">
    <property type="term" value="C:membrane"/>
    <property type="evidence" value="ECO:0007669"/>
    <property type="project" value="UniProtKB-SubCell"/>
</dbReference>
<feature type="transmembrane region" description="Helical" evidence="6">
    <location>
        <begin position="147"/>
        <end position="168"/>
    </location>
</feature>
<reference evidence="8 9" key="1">
    <citation type="journal article" date="2020" name="Proc. Natl. Acad. Sci. U.S.A.">
        <title>Ecological drivers of bacterial community assembly in synthetic phycospheres.</title>
        <authorList>
            <person name="Fu H."/>
            <person name="Uchimiya M."/>
            <person name="Gore J."/>
            <person name="Moran M.A."/>
        </authorList>
    </citation>
    <scope>NUCLEOTIDE SEQUENCE [LARGE SCALE GENOMIC DNA]</scope>
    <source>
        <strain evidence="8">HF-Din03</strain>
    </source>
</reference>
<protein>
    <submittedName>
        <fullName evidence="8">DMT family transporter</fullName>
    </submittedName>
</protein>
<feature type="transmembrane region" description="Helical" evidence="6">
    <location>
        <begin position="230"/>
        <end position="254"/>
    </location>
</feature>
<feature type="transmembrane region" description="Helical" evidence="6">
    <location>
        <begin position="37"/>
        <end position="53"/>
    </location>
</feature>
<evidence type="ECO:0000313" key="9">
    <source>
        <dbReference type="Proteomes" id="UP000565723"/>
    </source>
</evidence>
<evidence type="ECO:0000259" key="7">
    <source>
        <dbReference type="Pfam" id="PF00892"/>
    </source>
</evidence>